<evidence type="ECO:0000313" key="4">
    <source>
        <dbReference type="Proteomes" id="UP001519287"/>
    </source>
</evidence>
<evidence type="ECO:0000256" key="1">
    <source>
        <dbReference type="ARBA" id="ARBA00022801"/>
    </source>
</evidence>
<keyword evidence="4" id="KW-1185">Reference proteome</keyword>
<comment type="caution">
    <text evidence="3">The sequence shown here is derived from an EMBL/GenBank/DDBJ whole genome shotgun (WGS) entry which is preliminary data.</text>
</comment>
<keyword evidence="1 3" id="KW-0378">Hydrolase</keyword>
<dbReference type="Gene3D" id="1.10.530.10">
    <property type="match status" value="1"/>
</dbReference>
<evidence type="ECO:0000313" key="3">
    <source>
        <dbReference type="EMBL" id="MBP1993990.1"/>
    </source>
</evidence>
<reference evidence="3 4" key="1">
    <citation type="submission" date="2021-03" db="EMBL/GenBank/DDBJ databases">
        <title>Genomic Encyclopedia of Type Strains, Phase IV (KMG-IV): sequencing the most valuable type-strain genomes for metagenomic binning, comparative biology and taxonomic classification.</title>
        <authorList>
            <person name="Goeker M."/>
        </authorList>
    </citation>
    <scope>NUCLEOTIDE SEQUENCE [LARGE SCALE GENOMIC DNA]</scope>
    <source>
        <strain evidence="3 4">DSM 26048</strain>
    </source>
</reference>
<dbReference type="InterPro" id="IPR051056">
    <property type="entry name" value="Glycosyl_Hydrolase_73"/>
</dbReference>
<dbReference type="InterPro" id="IPR002901">
    <property type="entry name" value="MGlyc_endo_b_GlcNAc-like_dom"/>
</dbReference>
<dbReference type="PANTHER" id="PTHR33308:SF9">
    <property type="entry name" value="PEPTIDOGLYCAN HYDROLASE FLGJ"/>
    <property type="match status" value="1"/>
</dbReference>
<organism evidence="3 4">
    <name type="scientific">Paenibacillus eucommiae</name>
    <dbReference type="NCBI Taxonomy" id="1355755"/>
    <lineage>
        <taxon>Bacteria</taxon>
        <taxon>Bacillati</taxon>
        <taxon>Bacillota</taxon>
        <taxon>Bacilli</taxon>
        <taxon>Bacillales</taxon>
        <taxon>Paenibacillaceae</taxon>
        <taxon>Paenibacillus</taxon>
    </lineage>
</organism>
<dbReference type="SMART" id="SM00047">
    <property type="entry name" value="LYZ2"/>
    <property type="match status" value="1"/>
</dbReference>
<accession>A0ABS4J2F7</accession>
<protein>
    <submittedName>
        <fullName evidence="3">Flagellum-specific peptidoglycan hydrolase FlgJ</fullName>
    </submittedName>
</protein>
<dbReference type="GO" id="GO:0016787">
    <property type="term" value="F:hydrolase activity"/>
    <property type="evidence" value="ECO:0007669"/>
    <property type="project" value="UniProtKB-KW"/>
</dbReference>
<dbReference type="PRINTS" id="PR01002">
    <property type="entry name" value="FLGFLGJ"/>
</dbReference>
<gene>
    <name evidence="3" type="ORF">J2Z66_005616</name>
</gene>
<dbReference type="Gene3D" id="2.10.70.40">
    <property type="entry name" value="peptidoglycan hydrolase"/>
    <property type="match status" value="1"/>
</dbReference>
<feature type="domain" description="Mannosyl-glycoprotein endo-beta-N-acetylglucosamidase-like" evidence="2">
    <location>
        <begin position="2"/>
        <end position="141"/>
    </location>
</feature>
<name>A0ABS4J2F7_9BACL</name>
<proteinExistence type="predicted"/>
<dbReference type="PANTHER" id="PTHR33308">
    <property type="entry name" value="PEPTIDOGLYCAN HYDROLASE FLGJ"/>
    <property type="match status" value="1"/>
</dbReference>
<dbReference type="Pfam" id="PF01832">
    <property type="entry name" value="Glucosaminidase"/>
    <property type="match status" value="1"/>
</dbReference>
<dbReference type="EMBL" id="JAGGLB010000022">
    <property type="protein sequence ID" value="MBP1993990.1"/>
    <property type="molecule type" value="Genomic_DNA"/>
</dbReference>
<sequence>MNKQAFLSAIGPAAQKDMAASGILASVSIAQAILESGWGSSASGNNLFGIKGTGQRLTTSEYINGEWVRIVDGFRVYDSWLDSIRDHSRLLQMNPRYAAVIGERNYIKASQALQYAGYATDPSYAAKLIIIIEQNGLTKYDKAVIKEDKEEDSYMMKPQDANKIIAFLSAAWGSTENASARKEFNRLANELRKASGQKVE</sequence>
<dbReference type="RefSeq" id="WP_209975856.1">
    <property type="nucleotide sequence ID" value="NZ_JAGGLB010000022.1"/>
</dbReference>
<dbReference type="Proteomes" id="UP001519287">
    <property type="component" value="Unassembled WGS sequence"/>
</dbReference>
<evidence type="ECO:0000259" key="2">
    <source>
        <dbReference type="SMART" id="SM00047"/>
    </source>
</evidence>